<dbReference type="GO" id="GO:0005576">
    <property type="term" value="C:extracellular region"/>
    <property type="evidence" value="ECO:0007669"/>
    <property type="project" value="UniProtKB-SubCell"/>
</dbReference>
<dbReference type="Pfam" id="PF05954">
    <property type="entry name" value="Phage_GPD"/>
    <property type="match status" value="1"/>
</dbReference>
<name>A0A178ILA2_9BACT</name>
<feature type="domain" description="Gp5/Type VI secretion system Vgr C-terminal trimerisation" evidence="5">
    <location>
        <begin position="477"/>
        <end position="561"/>
    </location>
</feature>
<dbReference type="InterPro" id="IPR006531">
    <property type="entry name" value="Gp5/Vgr_OB"/>
</dbReference>
<accession>A0A178ILA2</accession>
<feature type="domain" description="Gp5/Type VI secretion system Vgr protein OB-fold" evidence="4">
    <location>
        <begin position="390"/>
        <end position="460"/>
    </location>
</feature>
<comment type="similarity">
    <text evidence="2">Belongs to the VgrG protein family.</text>
</comment>
<dbReference type="SUPFAM" id="SSF69279">
    <property type="entry name" value="Phage tail proteins"/>
    <property type="match status" value="2"/>
</dbReference>
<dbReference type="AlphaFoldDB" id="A0A178ILA2"/>
<dbReference type="SUPFAM" id="SSF69255">
    <property type="entry name" value="gp5 N-terminal domain-like"/>
    <property type="match status" value="1"/>
</dbReference>
<evidence type="ECO:0000259" key="5">
    <source>
        <dbReference type="Pfam" id="PF22178"/>
    </source>
</evidence>
<dbReference type="OrthoDB" id="9762420at2"/>
<keyword evidence="3" id="KW-0964">Secreted</keyword>
<evidence type="ECO:0000259" key="4">
    <source>
        <dbReference type="Pfam" id="PF04717"/>
    </source>
</evidence>
<dbReference type="EMBL" id="LRRQ01000054">
    <property type="protein sequence ID" value="OAM90610.1"/>
    <property type="molecule type" value="Genomic_DNA"/>
</dbReference>
<dbReference type="InterPro" id="IPR050708">
    <property type="entry name" value="T6SS_VgrG/RHS"/>
</dbReference>
<dbReference type="SUPFAM" id="SSF69349">
    <property type="entry name" value="Phage fibre proteins"/>
    <property type="match status" value="1"/>
</dbReference>
<evidence type="ECO:0000256" key="3">
    <source>
        <dbReference type="ARBA" id="ARBA00022525"/>
    </source>
</evidence>
<reference evidence="6 7" key="1">
    <citation type="submission" date="2016-01" db="EMBL/GenBank/DDBJ databases">
        <title>High potential of lignocellulose degradation of a new Verrucomicrobia species.</title>
        <authorList>
            <person name="Wang Y."/>
            <person name="Shi Y."/>
            <person name="Qiu Z."/>
            <person name="Liu S."/>
            <person name="Yang H."/>
        </authorList>
    </citation>
    <scope>NUCLEOTIDE SEQUENCE [LARGE SCALE GENOMIC DNA]</scope>
    <source>
        <strain evidence="6 7">TSB47</strain>
    </source>
</reference>
<proteinExistence type="inferred from homology"/>
<dbReference type="Proteomes" id="UP000078486">
    <property type="component" value="Unassembled WGS sequence"/>
</dbReference>
<dbReference type="NCBIfam" id="TIGR03361">
    <property type="entry name" value="VI_Rhs_Vgr"/>
    <property type="match status" value="1"/>
</dbReference>
<dbReference type="PANTHER" id="PTHR32305:SF15">
    <property type="entry name" value="PROTEIN RHSA-RELATED"/>
    <property type="match status" value="1"/>
</dbReference>
<gene>
    <name evidence="6" type="ORF">AW736_07405</name>
</gene>
<evidence type="ECO:0000256" key="2">
    <source>
        <dbReference type="ARBA" id="ARBA00005558"/>
    </source>
</evidence>
<dbReference type="Gene3D" id="3.55.50.10">
    <property type="entry name" value="Baseplate protein-like domains"/>
    <property type="match status" value="1"/>
</dbReference>
<dbReference type="Pfam" id="PF22178">
    <property type="entry name" value="Gp5_trimer_C"/>
    <property type="match status" value="1"/>
</dbReference>
<dbReference type="InterPro" id="IPR006533">
    <property type="entry name" value="T6SS_Vgr_RhsGE"/>
</dbReference>
<evidence type="ECO:0000256" key="1">
    <source>
        <dbReference type="ARBA" id="ARBA00004613"/>
    </source>
</evidence>
<keyword evidence="7" id="KW-1185">Reference proteome</keyword>
<organism evidence="6 7">
    <name type="scientific">Termitidicoccus mucosus</name>
    <dbReference type="NCBI Taxonomy" id="1184151"/>
    <lineage>
        <taxon>Bacteria</taxon>
        <taxon>Pseudomonadati</taxon>
        <taxon>Verrucomicrobiota</taxon>
        <taxon>Opitutia</taxon>
        <taxon>Opitutales</taxon>
        <taxon>Opitutaceae</taxon>
        <taxon>Termitidicoccus</taxon>
    </lineage>
</organism>
<dbReference type="STRING" id="1184151.AW736_07405"/>
<comment type="subcellular location">
    <subcellularLocation>
        <location evidence="1">Secreted</location>
    </subcellularLocation>
</comment>
<protein>
    <submittedName>
        <fullName evidence="6">Uncharacterized protein</fullName>
    </submittedName>
</protein>
<evidence type="ECO:0000313" key="6">
    <source>
        <dbReference type="EMBL" id="OAM90610.1"/>
    </source>
</evidence>
<dbReference type="InterPro" id="IPR054030">
    <property type="entry name" value="Gp5_Vgr_C"/>
</dbReference>
<dbReference type="RefSeq" id="WP_068769540.1">
    <property type="nucleotide sequence ID" value="NZ_CP109796.1"/>
</dbReference>
<comment type="caution">
    <text evidence="6">The sequence shown here is derived from an EMBL/GenBank/DDBJ whole genome shotgun (WGS) entry which is preliminary data.</text>
</comment>
<dbReference type="NCBIfam" id="TIGR01646">
    <property type="entry name" value="vgr_GE"/>
    <property type="match status" value="1"/>
</dbReference>
<evidence type="ECO:0000313" key="7">
    <source>
        <dbReference type="Proteomes" id="UP000078486"/>
    </source>
</evidence>
<dbReference type="Gene3D" id="2.40.50.230">
    <property type="entry name" value="Gp5 N-terminal domain"/>
    <property type="match status" value="1"/>
</dbReference>
<dbReference type="Gene3D" id="4.10.220.110">
    <property type="match status" value="1"/>
</dbReference>
<dbReference type="Pfam" id="PF04717">
    <property type="entry name" value="Phage_base_V"/>
    <property type="match status" value="1"/>
</dbReference>
<dbReference type="InterPro" id="IPR037026">
    <property type="entry name" value="Vgr_OB-fold_dom_sf"/>
</dbReference>
<sequence length="762" mass="82775">MSDETYTQDNRAARITTPLGKDKLLLRSVRGVERLGGLFEYEARLLSTDVDIDYKQILGKEITITIESPMKDGGTRHINGIVRSFGQTGSAATLAKYTAIIVPKLWLTTRTVDCRIFQKKTAKDILSEIIKNDAGITDYKDSASSSGSAERAYCVQYRESDFAFASRLMEEEGIYYYFEHADGSHTMVLCDAPASHSAAPDAASIPFHGRTGANDEQAFHSWGMRHDVNTGAYVLADYNYTTPGTVLRSNAVESRGHPEDAHEVFDYPGMFAVADDGERLAKIRLGSLQARHTTYSGLTTALTLATGTKFTLIDHPNSAYNAEYLVIENELAVENPPYSEDETGRDFAFKSRVTAIPASQQYRPPQATPVPDLRGPHSAVVTGAEDDEIHTDKYGCVKVRFHWDRDDEKKGEDSTVYLRAAQMWTGKNWGTLFIPRVGQEVIVEFLDGHPDRPVITGCLYNEENLPPYALPDHKTRSTIKTQTTPEGGKYNEIRFEDKKDEEQLLIHAAKDHEIIIANDRVEQVGNESHLAVQGDTLELYNKDHHLTVAGNQHITIGVGAQDQEGDANIGDGSGEGEKAQEGGGQFVTIKGPSVVEITGKSSRTVKDDAGEKFEKNYATSVTEQRYVKAKEIILEGTENITLKVGGTSIAINADGVKIKTGGEIFLDAGKDITVKSGANIAQTATQNITAEATSSLEMKGTAGVKIESSANLDAKAGANLALEGTAQAIMKGNAKLGLEGGAMAELKASGILTIQGALVNIN</sequence>
<dbReference type="Gene3D" id="2.30.110.50">
    <property type="match status" value="1"/>
</dbReference>
<dbReference type="PANTHER" id="PTHR32305">
    <property type="match status" value="1"/>
</dbReference>
<dbReference type="InterPro" id="IPR017847">
    <property type="entry name" value="T6SS_RhsGE_Vgr_subset"/>
</dbReference>